<name>A0A9X3BYK7_9FLAO</name>
<dbReference type="Gene3D" id="1.20.1440.60">
    <property type="entry name" value="23S rRNA-intervening sequence"/>
    <property type="match status" value="1"/>
</dbReference>
<gene>
    <name evidence="1" type="ORF">OIU83_15020</name>
</gene>
<comment type="caution">
    <text evidence="1">The sequence shown here is derived from an EMBL/GenBank/DDBJ whole genome shotgun (WGS) entry which is preliminary data.</text>
</comment>
<dbReference type="NCBIfam" id="TIGR02436">
    <property type="entry name" value="four helix bundle protein"/>
    <property type="match status" value="1"/>
</dbReference>
<evidence type="ECO:0000313" key="1">
    <source>
        <dbReference type="EMBL" id="MCV9928975.1"/>
    </source>
</evidence>
<dbReference type="PANTHER" id="PTHR38471:SF2">
    <property type="entry name" value="FOUR HELIX BUNDLE PROTEIN"/>
    <property type="match status" value="1"/>
</dbReference>
<sequence length="121" mass="14094">MRNNIVKDKSFDFAIRIVKLYQYLCVEKKEFTLSKQLLRSGTSIGAMVREAEHAESKNDFIHKFAIAQKEANESVYWLELLKATDYLNEKQFETIYNDAISILKLITSILKTTKQQLTINN</sequence>
<dbReference type="AlphaFoldDB" id="A0A9X3BYK7"/>
<dbReference type="InterPro" id="IPR012657">
    <property type="entry name" value="23S_rRNA-intervening_sequence"/>
</dbReference>
<protein>
    <submittedName>
        <fullName evidence="1">Four helix bundle protein</fullName>
    </submittedName>
</protein>
<reference evidence="1" key="1">
    <citation type="submission" date="2022-10" db="EMBL/GenBank/DDBJ databases">
        <title>Two novel species of Flavobacterium.</title>
        <authorList>
            <person name="Liu Q."/>
            <person name="Xin Y.-H."/>
        </authorList>
    </citation>
    <scope>NUCLEOTIDE SEQUENCE</scope>
    <source>
        <strain evidence="1">LS1R49</strain>
    </source>
</reference>
<dbReference type="RefSeq" id="WP_264207082.1">
    <property type="nucleotide sequence ID" value="NZ_JAOZEW010000016.1"/>
</dbReference>
<dbReference type="SUPFAM" id="SSF158446">
    <property type="entry name" value="IVS-encoded protein-like"/>
    <property type="match status" value="1"/>
</dbReference>
<dbReference type="EMBL" id="JAOZEW010000016">
    <property type="protein sequence ID" value="MCV9928975.1"/>
    <property type="molecule type" value="Genomic_DNA"/>
</dbReference>
<dbReference type="PANTHER" id="PTHR38471">
    <property type="entry name" value="FOUR HELIX BUNDLE PROTEIN"/>
    <property type="match status" value="1"/>
</dbReference>
<dbReference type="Pfam" id="PF05635">
    <property type="entry name" value="23S_rRNA_IVP"/>
    <property type="match status" value="1"/>
</dbReference>
<organism evidence="1 2">
    <name type="scientific">Flavobacterium shii</name>
    <dbReference type="NCBI Taxonomy" id="2987687"/>
    <lineage>
        <taxon>Bacteria</taxon>
        <taxon>Pseudomonadati</taxon>
        <taxon>Bacteroidota</taxon>
        <taxon>Flavobacteriia</taxon>
        <taxon>Flavobacteriales</taxon>
        <taxon>Flavobacteriaceae</taxon>
        <taxon>Flavobacterium</taxon>
    </lineage>
</organism>
<evidence type="ECO:0000313" key="2">
    <source>
        <dbReference type="Proteomes" id="UP001151079"/>
    </source>
</evidence>
<proteinExistence type="predicted"/>
<accession>A0A9X3BYK7</accession>
<dbReference type="PIRSF" id="PIRSF035652">
    <property type="entry name" value="CHP02436"/>
    <property type="match status" value="1"/>
</dbReference>
<dbReference type="Proteomes" id="UP001151079">
    <property type="component" value="Unassembled WGS sequence"/>
</dbReference>
<dbReference type="InterPro" id="IPR036583">
    <property type="entry name" value="23S_rRNA_IVS_sf"/>
</dbReference>
<keyword evidence="2" id="KW-1185">Reference proteome</keyword>